<evidence type="ECO:0000313" key="9">
    <source>
        <dbReference type="Proteomes" id="UP000558488"/>
    </source>
</evidence>
<dbReference type="PROSITE" id="PS00380">
    <property type="entry name" value="RHODANESE_1"/>
    <property type="match status" value="1"/>
</dbReference>
<dbReference type="SMART" id="SM00450">
    <property type="entry name" value="RHOD"/>
    <property type="match status" value="2"/>
</dbReference>
<dbReference type="NCBIfam" id="NF008557">
    <property type="entry name" value="PRK11493.1"/>
    <property type="match status" value="1"/>
</dbReference>
<feature type="compositionally biased region" description="Pro residues" evidence="6">
    <location>
        <begin position="132"/>
        <end position="144"/>
    </location>
</feature>
<feature type="region of interest" description="Disordered" evidence="6">
    <location>
        <begin position="1"/>
        <end position="275"/>
    </location>
</feature>
<sequence length="580" mass="61022">MPRMGGRWHLGLRAPVPGRAGEWLAGEGPPEPRTLPAPLTRLGSPKAFLRSPGSPGQPASRMPESSPGSVPSCPAGLGAPGASRPPSPRDLALTGGPIPHPPPHLLALAAARAPAPARRRSCRFKPGAGASPPAPPLPAPPRRPAPSAAARGGDARHALRPRTPRRPAAPPLPVPPLGASPVPANPAGSAGGHRGGSGWASAARASPRPGRWEARAEAAPSGRGGGLCPSLRLPPAAGGCREEGTAAGAGRGHPAARAMAEPGAQEPEPRARSPSVSAAAAMARPQLFRALVSAQWVAEALRSPRAGQGPPLQLLDASWYLPKLGRDARREFEERHIPGAAFFDIDQCSDQTSPYDHMLPGAARFAEYAGQLGVGAGTHVVVYDASDQGLYAAPRVWWMFRAFGHAAVSLLDGGLRNWLRQGLPLSSGKSRPAPAEFRATLDPAFVKTFEDIKENLESRRFQVVDARAAGRFQGTEPEPRDGIEPGHIPGTVNIPFTDFMTKEGLEKTPEEIRRMFQDKKVDLSRPLVATCGSGVTACHVALGAYLCGKPDVAIYDGSWVEWYMRAQPEEIISEGRGKTR</sequence>
<evidence type="ECO:0000256" key="4">
    <source>
        <dbReference type="ARBA" id="ARBA00023128"/>
    </source>
</evidence>
<dbReference type="Pfam" id="PF00581">
    <property type="entry name" value="Rhodanese"/>
    <property type="match status" value="2"/>
</dbReference>
<dbReference type="Gene3D" id="3.40.250.10">
    <property type="entry name" value="Rhodanese-like domain"/>
    <property type="match status" value="2"/>
</dbReference>
<dbReference type="FunFam" id="3.40.250.10:FF:000008">
    <property type="entry name" value="Sulfurtransferase"/>
    <property type="match status" value="1"/>
</dbReference>
<keyword evidence="4" id="KW-0496">Mitochondrion</keyword>
<dbReference type="SUPFAM" id="SSF52821">
    <property type="entry name" value="Rhodanese/Cell cycle control phosphatase"/>
    <property type="match status" value="2"/>
</dbReference>
<evidence type="ECO:0000256" key="5">
    <source>
        <dbReference type="RuleBase" id="RU000507"/>
    </source>
</evidence>
<dbReference type="GO" id="GO:0005739">
    <property type="term" value="C:mitochondrion"/>
    <property type="evidence" value="ECO:0007669"/>
    <property type="project" value="UniProtKB-SubCell"/>
</dbReference>
<dbReference type="CDD" id="cd01448">
    <property type="entry name" value="TST_Repeat_1"/>
    <property type="match status" value="1"/>
</dbReference>
<evidence type="ECO:0000256" key="2">
    <source>
        <dbReference type="ARBA" id="ARBA00022679"/>
    </source>
</evidence>
<keyword evidence="8" id="KW-0670">Pyruvate</keyword>
<reference evidence="8 9" key="1">
    <citation type="journal article" date="2020" name="Nature">
        <title>Six reference-quality genomes reveal evolution of bat adaptations.</title>
        <authorList>
            <person name="Jebb D."/>
            <person name="Huang Z."/>
            <person name="Pippel M."/>
            <person name="Hughes G.M."/>
            <person name="Lavrichenko K."/>
            <person name="Devanna P."/>
            <person name="Winkler S."/>
            <person name="Jermiin L.S."/>
            <person name="Skirmuntt E.C."/>
            <person name="Katzourakis A."/>
            <person name="Burkitt-Gray L."/>
            <person name="Ray D.A."/>
            <person name="Sullivan K.A.M."/>
            <person name="Roscito J.G."/>
            <person name="Kirilenko B.M."/>
            <person name="Davalos L.M."/>
            <person name="Corthals A.P."/>
            <person name="Power M.L."/>
            <person name="Jones G."/>
            <person name="Ransome R.D."/>
            <person name="Dechmann D.K.N."/>
            <person name="Locatelli A.G."/>
            <person name="Puechmaille S.J."/>
            <person name="Fedrigo O."/>
            <person name="Jarvis E.D."/>
            <person name="Hiller M."/>
            <person name="Vernes S.C."/>
            <person name="Myers E.W."/>
            <person name="Teeling E.C."/>
        </authorList>
    </citation>
    <scope>NUCLEOTIDE SEQUENCE [LARGE SCALE GENOMIC DNA]</scope>
    <source>
        <strain evidence="8">MPipKuh1</strain>
        <tissue evidence="8">Flight muscle</tissue>
    </source>
</reference>
<keyword evidence="3" id="KW-0677">Repeat</keyword>
<gene>
    <name evidence="8" type="ORF">mPipKuh1_011715</name>
</gene>
<dbReference type="PANTHER" id="PTHR11364">
    <property type="entry name" value="THIOSULFATE SULFERTANSFERASE"/>
    <property type="match status" value="1"/>
</dbReference>
<feature type="compositionally biased region" description="Low complexity" evidence="6">
    <location>
        <begin position="245"/>
        <end position="260"/>
    </location>
</feature>
<dbReference type="PROSITE" id="PS00683">
    <property type="entry name" value="RHODANESE_2"/>
    <property type="match status" value="1"/>
</dbReference>
<evidence type="ECO:0000256" key="1">
    <source>
        <dbReference type="ARBA" id="ARBA00004173"/>
    </source>
</evidence>
<proteinExistence type="predicted"/>
<dbReference type="InterPro" id="IPR001307">
    <property type="entry name" value="Thiosulphate_STrfase_CS"/>
</dbReference>
<dbReference type="PROSITE" id="PS50206">
    <property type="entry name" value="RHODANESE_3"/>
    <property type="match status" value="2"/>
</dbReference>
<evidence type="ECO:0000256" key="3">
    <source>
        <dbReference type="ARBA" id="ARBA00022737"/>
    </source>
</evidence>
<organism evidence="8 9">
    <name type="scientific">Pipistrellus kuhlii</name>
    <name type="common">Kuhl's pipistrelle</name>
    <dbReference type="NCBI Taxonomy" id="59472"/>
    <lineage>
        <taxon>Eukaryota</taxon>
        <taxon>Metazoa</taxon>
        <taxon>Chordata</taxon>
        <taxon>Craniata</taxon>
        <taxon>Vertebrata</taxon>
        <taxon>Euteleostomi</taxon>
        <taxon>Mammalia</taxon>
        <taxon>Eutheria</taxon>
        <taxon>Laurasiatheria</taxon>
        <taxon>Chiroptera</taxon>
        <taxon>Yangochiroptera</taxon>
        <taxon>Vespertilionidae</taxon>
        <taxon>Pipistrellus</taxon>
    </lineage>
</organism>
<name>A0A7J7ZKZ5_PIPKU</name>
<accession>A0A7J7ZKZ5</accession>
<dbReference type="InterPro" id="IPR036873">
    <property type="entry name" value="Rhodanese-like_dom_sf"/>
</dbReference>
<feature type="domain" description="Rhodanese" evidence="7">
    <location>
        <begin position="308"/>
        <end position="427"/>
    </location>
</feature>
<dbReference type="FunFam" id="3.40.250.10:FF:000001">
    <property type="entry name" value="Sulfurtransferase"/>
    <property type="match status" value="1"/>
</dbReference>
<dbReference type="EMBL" id="JACAGB010000003">
    <property type="protein sequence ID" value="KAF6374596.1"/>
    <property type="molecule type" value="Genomic_DNA"/>
</dbReference>
<keyword evidence="2 5" id="KW-0808">Transferase</keyword>
<feature type="compositionally biased region" description="Pro residues" evidence="6">
    <location>
        <begin position="167"/>
        <end position="178"/>
    </location>
</feature>
<dbReference type="Proteomes" id="UP000558488">
    <property type="component" value="Unassembled WGS sequence"/>
</dbReference>
<evidence type="ECO:0000313" key="8">
    <source>
        <dbReference type="EMBL" id="KAF6374596.1"/>
    </source>
</evidence>
<dbReference type="CDD" id="cd01449">
    <property type="entry name" value="TST_Repeat_2"/>
    <property type="match status" value="1"/>
</dbReference>
<feature type="compositionally biased region" description="Gly residues" evidence="6">
    <location>
        <begin position="189"/>
        <end position="198"/>
    </location>
</feature>
<feature type="compositionally biased region" description="Low complexity" evidence="6">
    <location>
        <begin position="105"/>
        <end position="116"/>
    </location>
</feature>
<feature type="compositionally biased region" description="Low complexity" evidence="6">
    <location>
        <begin position="179"/>
        <end position="188"/>
    </location>
</feature>
<dbReference type="InterPro" id="IPR001763">
    <property type="entry name" value="Rhodanese-like_dom"/>
</dbReference>
<dbReference type="AlphaFoldDB" id="A0A7J7ZKZ5"/>
<keyword evidence="9" id="KW-1185">Reference proteome</keyword>
<evidence type="ECO:0000256" key="6">
    <source>
        <dbReference type="SAM" id="MobiDB-lite"/>
    </source>
</evidence>
<dbReference type="PANTHER" id="PTHR11364:SF25">
    <property type="entry name" value="3-MERCAPTOPYRUVATE SULFURTRANSFERASE"/>
    <property type="match status" value="1"/>
</dbReference>
<feature type="compositionally biased region" description="Low complexity" evidence="6">
    <location>
        <begin position="199"/>
        <end position="209"/>
    </location>
</feature>
<dbReference type="GO" id="GO:0004792">
    <property type="term" value="F:thiosulfate-cyanide sulfurtransferase activity"/>
    <property type="evidence" value="ECO:0007669"/>
    <property type="project" value="InterPro"/>
</dbReference>
<dbReference type="InterPro" id="IPR045078">
    <property type="entry name" value="TST/MPST-like"/>
</dbReference>
<evidence type="ECO:0000259" key="7">
    <source>
        <dbReference type="PROSITE" id="PS50206"/>
    </source>
</evidence>
<comment type="subcellular location">
    <subcellularLocation>
        <location evidence="1">Mitochondrion</location>
    </subcellularLocation>
</comment>
<comment type="caution">
    <text evidence="8">The sequence shown here is derived from an EMBL/GenBank/DDBJ whole genome shotgun (WGS) entry which is preliminary data.</text>
</comment>
<feature type="domain" description="Rhodanese" evidence="7">
    <location>
        <begin position="457"/>
        <end position="571"/>
    </location>
</feature>
<protein>
    <recommendedName>
        <fullName evidence="5">Sulfurtransferase</fullName>
    </recommendedName>
</protein>